<dbReference type="Proteomes" id="UP001497623">
    <property type="component" value="Unassembled WGS sequence"/>
</dbReference>
<evidence type="ECO:0000256" key="1">
    <source>
        <dbReference type="PROSITE-ProRule" id="PRU00042"/>
    </source>
</evidence>
<feature type="non-terminal residue" evidence="4">
    <location>
        <position position="275"/>
    </location>
</feature>
<keyword evidence="1" id="KW-0862">Zinc</keyword>
<dbReference type="PROSITE" id="PS00028">
    <property type="entry name" value="ZINC_FINGER_C2H2_1"/>
    <property type="match status" value="2"/>
</dbReference>
<dbReference type="Gene3D" id="3.30.160.60">
    <property type="entry name" value="Classic Zinc Finger"/>
    <property type="match status" value="1"/>
</dbReference>
<name>A0AAV2QRH8_MEGNR</name>
<evidence type="ECO:0000256" key="2">
    <source>
        <dbReference type="SAM" id="MobiDB-lite"/>
    </source>
</evidence>
<dbReference type="InterPro" id="IPR013087">
    <property type="entry name" value="Znf_C2H2_type"/>
</dbReference>
<reference evidence="4 5" key="1">
    <citation type="submission" date="2024-05" db="EMBL/GenBank/DDBJ databases">
        <authorList>
            <person name="Wallberg A."/>
        </authorList>
    </citation>
    <scope>NUCLEOTIDE SEQUENCE [LARGE SCALE GENOMIC DNA]</scope>
</reference>
<evidence type="ECO:0000259" key="3">
    <source>
        <dbReference type="PROSITE" id="PS50157"/>
    </source>
</evidence>
<dbReference type="SMART" id="SM00355">
    <property type="entry name" value="ZnF_C2H2"/>
    <property type="match status" value="6"/>
</dbReference>
<feature type="region of interest" description="Disordered" evidence="2">
    <location>
        <begin position="115"/>
        <end position="147"/>
    </location>
</feature>
<keyword evidence="5" id="KW-1185">Reference proteome</keyword>
<protein>
    <recommendedName>
        <fullName evidence="3">C2H2-type domain-containing protein</fullName>
    </recommendedName>
</protein>
<gene>
    <name evidence="4" type="ORF">MNOR_LOCUS14913</name>
</gene>
<sequence>CNINDLKNKIFTKENYVECPYETCIMKIYVDHLEKHVQDHEWNASNVGKEKCKRRFLCVECGSRHHRFYSISKHIFNHFNSNSEELSQRKLTFLMDDNIGCEVLNNSEIEISSNYDSSDDEYMSNSKLSSNSDSSDQEYTTNSKLKNRARHQSVIKNQKFKNNSVTCNSCGKLCNAGEQYEVHMKNYHIENLCETCGGIFIGNFALKKHICSNHKINISCRICGETFEKKADRKNHIKLLHKDHQSEIKKIICDICGKLVNTSYLSEHLQWKHSN</sequence>
<dbReference type="GO" id="GO:0008270">
    <property type="term" value="F:zinc ion binding"/>
    <property type="evidence" value="ECO:0007669"/>
    <property type="project" value="UniProtKB-KW"/>
</dbReference>
<evidence type="ECO:0000313" key="4">
    <source>
        <dbReference type="EMBL" id="CAL4093598.1"/>
    </source>
</evidence>
<comment type="caution">
    <text evidence="4">The sequence shown here is derived from an EMBL/GenBank/DDBJ whole genome shotgun (WGS) entry which is preliminary data.</text>
</comment>
<dbReference type="EMBL" id="CAXKWB010009134">
    <property type="protein sequence ID" value="CAL4093598.1"/>
    <property type="molecule type" value="Genomic_DNA"/>
</dbReference>
<feature type="compositionally biased region" description="Low complexity" evidence="2">
    <location>
        <begin position="124"/>
        <end position="134"/>
    </location>
</feature>
<evidence type="ECO:0000313" key="5">
    <source>
        <dbReference type="Proteomes" id="UP001497623"/>
    </source>
</evidence>
<dbReference type="AlphaFoldDB" id="A0AAV2QRH8"/>
<accession>A0AAV2QRH8</accession>
<feature type="non-terminal residue" evidence="4">
    <location>
        <position position="1"/>
    </location>
</feature>
<keyword evidence="1" id="KW-0479">Metal-binding</keyword>
<organism evidence="4 5">
    <name type="scientific">Meganyctiphanes norvegica</name>
    <name type="common">Northern krill</name>
    <name type="synonym">Thysanopoda norvegica</name>
    <dbReference type="NCBI Taxonomy" id="48144"/>
    <lineage>
        <taxon>Eukaryota</taxon>
        <taxon>Metazoa</taxon>
        <taxon>Ecdysozoa</taxon>
        <taxon>Arthropoda</taxon>
        <taxon>Crustacea</taxon>
        <taxon>Multicrustacea</taxon>
        <taxon>Malacostraca</taxon>
        <taxon>Eumalacostraca</taxon>
        <taxon>Eucarida</taxon>
        <taxon>Euphausiacea</taxon>
        <taxon>Euphausiidae</taxon>
        <taxon>Meganyctiphanes</taxon>
    </lineage>
</organism>
<proteinExistence type="predicted"/>
<dbReference type="PROSITE" id="PS50157">
    <property type="entry name" value="ZINC_FINGER_C2H2_2"/>
    <property type="match status" value="1"/>
</dbReference>
<feature type="domain" description="C2H2-type" evidence="3">
    <location>
        <begin position="218"/>
        <end position="246"/>
    </location>
</feature>
<keyword evidence="1" id="KW-0863">Zinc-finger</keyword>